<dbReference type="GeneID" id="82527278"/>
<dbReference type="InterPro" id="IPR036505">
    <property type="entry name" value="Amidase/PGRP_sf"/>
</dbReference>
<evidence type="ECO:0000313" key="5">
    <source>
        <dbReference type="Proteomes" id="UP000244905"/>
    </source>
</evidence>
<accession>A0A2V1IHV7</accession>
<dbReference type="SMART" id="SM00701">
    <property type="entry name" value="PGRP"/>
    <property type="match status" value="1"/>
</dbReference>
<evidence type="ECO:0000256" key="1">
    <source>
        <dbReference type="ARBA" id="ARBA00007553"/>
    </source>
</evidence>
<dbReference type="PANTHER" id="PTHR11022:SF41">
    <property type="entry name" value="PEPTIDOGLYCAN-RECOGNITION PROTEIN LC-RELATED"/>
    <property type="match status" value="1"/>
</dbReference>
<sequence length="143" mass="15748">MRKISKIIIHCSATPEGKDFTVQQIRQWHTTPKPKGNGWRDIGYHFVIYRDGSVHPGRPVEQIGAHTSGHNANSIGVCYIGGCAPDGKIPKDTRTPAQRAALIRLVAELLRQYPAATVHGHNEFAAKACPSFNVQKEPELCGR</sequence>
<dbReference type="AlphaFoldDB" id="A0A2V1IHV7"/>
<dbReference type="Gene3D" id="3.40.80.10">
    <property type="entry name" value="Peptidoglycan recognition protein-like"/>
    <property type="match status" value="1"/>
</dbReference>
<feature type="domain" description="Peptidoglycan recognition protein family" evidence="3">
    <location>
        <begin position="1"/>
        <end position="123"/>
    </location>
</feature>
<dbReference type="EMBL" id="PUEC01000047">
    <property type="protein sequence ID" value="PWB00297.1"/>
    <property type="molecule type" value="Genomic_DNA"/>
</dbReference>
<dbReference type="SUPFAM" id="SSF55846">
    <property type="entry name" value="N-acetylmuramoyl-L-alanine amidase-like"/>
    <property type="match status" value="1"/>
</dbReference>
<dbReference type="InterPro" id="IPR015510">
    <property type="entry name" value="PGRP"/>
</dbReference>
<evidence type="ECO:0000259" key="2">
    <source>
        <dbReference type="SMART" id="SM00644"/>
    </source>
</evidence>
<comment type="similarity">
    <text evidence="1">Belongs to the N-acetylmuramoyl-L-alanine amidase 2 family.</text>
</comment>
<dbReference type="GO" id="GO:0008270">
    <property type="term" value="F:zinc ion binding"/>
    <property type="evidence" value="ECO:0007669"/>
    <property type="project" value="InterPro"/>
</dbReference>
<feature type="domain" description="N-acetylmuramoyl-L-alanine amidase" evidence="2">
    <location>
        <begin position="1"/>
        <end position="131"/>
    </location>
</feature>
<proteinExistence type="inferred from homology"/>
<comment type="caution">
    <text evidence="4">The sequence shown here is derived from an EMBL/GenBank/DDBJ whole genome shotgun (WGS) entry which is preliminary data.</text>
</comment>
<reference evidence="5" key="1">
    <citation type="submission" date="2018-02" db="EMBL/GenBank/DDBJ databases">
        <authorList>
            <person name="Clavel T."/>
            <person name="Strowig T."/>
        </authorList>
    </citation>
    <scope>NUCLEOTIDE SEQUENCE [LARGE SCALE GENOMIC DNA]</scope>
    <source>
        <strain evidence="5">DSM 103720</strain>
    </source>
</reference>
<dbReference type="Pfam" id="PF01510">
    <property type="entry name" value="Amidase_2"/>
    <property type="match status" value="1"/>
</dbReference>
<dbReference type="InterPro" id="IPR006619">
    <property type="entry name" value="PGRP_domain_met/bac"/>
</dbReference>
<dbReference type="CDD" id="cd06583">
    <property type="entry name" value="PGRP"/>
    <property type="match status" value="1"/>
</dbReference>
<organism evidence="4 5">
    <name type="scientific">Duncaniella muris</name>
    <dbReference type="NCBI Taxonomy" id="2094150"/>
    <lineage>
        <taxon>Bacteria</taxon>
        <taxon>Pseudomonadati</taxon>
        <taxon>Bacteroidota</taxon>
        <taxon>Bacteroidia</taxon>
        <taxon>Bacteroidales</taxon>
        <taxon>Muribaculaceae</taxon>
        <taxon>Duncaniella</taxon>
    </lineage>
</organism>
<dbReference type="GO" id="GO:0009253">
    <property type="term" value="P:peptidoglycan catabolic process"/>
    <property type="evidence" value="ECO:0007669"/>
    <property type="project" value="InterPro"/>
</dbReference>
<dbReference type="Proteomes" id="UP000244905">
    <property type="component" value="Unassembled WGS sequence"/>
</dbReference>
<dbReference type="RefSeq" id="WP_107033389.1">
    <property type="nucleotide sequence ID" value="NZ_CAPEJN010000067.1"/>
</dbReference>
<dbReference type="PANTHER" id="PTHR11022">
    <property type="entry name" value="PEPTIDOGLYCAN RECOGNITION PROTEIN"/>
    <property type="match status" value="1"/>
</dbReference>
<evidence type="ECO:0000259" key="3">
    <source>
        <dbReference type="SMART" id="SM00701"/>
    </source>
</evidence>
<protein>
    <submittedName>
        <fullName evidence="4">N-acetylmuramoyl-L-alanine amidase</fullName>
    </submittedName>
</protein>
<evidence type="ECO:0000313" key="4">
    <source>
        <dbReference type="EMBL" id="PWB00297.1"/>
    </source>
</evidence>
<gene>
    <name evidence="4" type="ORF">C5O23_13220</name>
</gene>
<name>A0A2V1IHV7_9BACT</name>
<dbReference type="GO" id="GO:0008745">
    <property type="term" value="F:N-acetylmuramoyl-L-alanine amidase activity"/>
    <property type="evidence" value="ECO:0007669"/>
    <property type="project" value="InterPro"/>
</dbReference>
<keyword evidence="5" id="KW-1185">Reference proteome</keyword>
<dbReference type="InterPro" id="IPR002502">
    <property type="entry name" value="Amidase_domain"/>
</dbReference>
<dbReference type="SMART" id="SM00644">
    <property type="entry name" value="Ami_2"/>
    <property type="match status" value="1"/>
</dbReference>